<evidence type="ECO:0000313" key="7">
    <source>
        <dbReference type="Proteomes" id="UP000308549"/>
    </source>
</evidence>
<dbReference type="OrthoDB" id="9971592at2759"/>
<evidence type="ECO:0000256" key="5">
    <source>
        <dbReference type="SAM" id="MobiDB-lite"/>
    </source>
</evidence>
<keyword evidence="4" id="KW-1015">Disulfide bond</keyword>
<dbReference type="SUPFAM" id="SSF47072">
    <property type="entry name" value="Cysteine alpha-hairpin motif"/>
    <property type="match status" value="1"/>
</dbReference>
<keyword evidence="7" id="KW-1185">Reference proteome</keyword>
<sequence>MSGSEETGTEGSAEWKKGGARFQNKRHSEYFDPCQETADKSLRCLRRNGGDRQMCSDFFQAYRDCKQAWMDEMKEAKRKQSKSWFS</sequence>
<dbReference type="PANTHER" id="PTHR46811">
    <property type="entry name" value="COILED-COIL-HELIX-COILED-COIL-HELIX DOMAIN-CONTAINING PROTEIN 7"/>
    <property type="match status" value="1"/>
</dbReference>
<dbReference type="PANTHER" id="PTHR46811:SF1">
    <property type="entry name" value="COILED-COIL-HELIX-COILED-COIL-HELIX DOMAIN-CONTAINING PROTEIN 7"/>
    <property type="match status" value="1"/>
</dbReference>
<dbReference type="Proteomes" id="UP000308549">
    <property type="component" value="Unassembled WGS sequence"/>
</dbReference>
<dbReference type="InterPro" id="IPR009069">
    <property type="entry name" value="Cys_alpha_HP_mot_SF"/>
</dbReference>
<comment type="function">
    <text evidence="1">Required for the assembly of cytochrome c oxidase.</text>
</comment>
<comment type="subcellular location">
    <subcellularLocation>
        <location evidence="2">Mitochondrion intermembrane space</location>
    </subcellularLocation>
</comment>
<keyword evidence="3" id="KW-0496">Mitochondrion</keyword>
<evidence type="ECO:0000256" key="2">
    <source>
        <dbReference type="ARBA" id="ARBA00004569"/>
    </source>
</evidence>
<organism evidence="6 7">
    <name type="scientific">Salinomyces thailandicus</name>
    <dbReference type="NCBI Taxonomy" id="706561"/>
    <lineage>
        <taxon>Eukaryota</taxon>
        <taxon>Fungi</taxon>
        <taxon>Dikarya</taxon>
        <taxon>Ascomycota</taxon>
        <taxon>Pezizomycotina</taxon>
        <taxon>Dothideomycetes</taxon>
        <taxon>Dothideomycetidae</taxon>
        <taxon>Mycosphaerellales</taxon>
        <taxon>Teratosphaeriaceae</taxon>
        <taxon>Salinomyces</taxon>
    </lineage>
</organism>
<comment type="caution">
    <text evidence="6">The sequence shown here is derived from an EMBL/GenBank/DDBJ whole genome shotgun (WGS) entry which is preliminary data.</text>
</comment>
<feature type="compositionally biased region" description="Low complexity" evidence="5">
    <location>
        <begin position="1"/>
        <end position="12"/>
    </location>
</feature>
<dbReference type="GO" id="GO:0033108">
    <property type="term" value="P:mitochondrial respiratory chain complex assembly"/>
    <property type="evidence" value="ECO:0007669"/>
    <property type="project" value="TreeGrafter"/>
</dbReference>
<evidence type="ECO:0008006" key="8">
    <source>
        <dbReference type="Google" id="ProtNLM"/>
    </source>
</evidence>
<proteinExistence type="predicted"/>
<evidence type="ECO:0000256" key="1">
    <source>
        <dbReference type="ARBA" id="ARBA00003875"/>
    </source>
</evidence>
<name>A0A4U0TVN0_9PEZI</name>
<dbReference type="PROSITE" id="PS51808">
    <property type="entry name" value="CHCH"/>
    <property type="match status" value="1"/>
</dbReference>
<evidence type="ECO:0000256" key="4">
    <source>
        <dbReference type="ARBA" id="ARBA00023157"/>
    </source>
</evidence>
<evidence type="ECO:0000313" key="6">
    <source>
        <dbReference type="EMBL" id="TKA26307.1"/>
    </source>
</evidence>
<dbReference type="AlphaFoldDB" id="A0A4U0TVN0"/>
<protein>
    <recommendedName>
        <fullName evidence="8">Cytochrome c oxidase-assembly factor COX23, mitochondrial</fullName>
    </recommendedName>
</protein>
<dbReference type="InterPro" id="IPR051040">
    <property type="entry name" value="COX23"/>
</dbReference>
<evidence type="ECO:0000256" key="3">
    <source>
        <dbReference type="ARBA" id="ARBA00023128"/>
    </source>
</evidence>
<gene>
    <name evidence="6" type="ORF">B0A50_05086</name>
</gene>
<reference evidence="6 7" key="1">
    <citation type="submission" date="2017-03" db="EMBL/GenBank/DDBJ databases">
        <title>Genomes of endolithic fungi from Antarctica.</title>
        <authorList>
            <person name="Coleine C."/>
            <person name="Masonjones S."/>
            <person name="Stajich J.E."/>
        </authorList>
    </citation>
    <scope>NUCLEOTIDE SEQUENCE [LARGE SCALE GENOMIC DNA]</scope>
    <source>
        <strain evidence="6 7">CCFEE 6315</strain>
    </source>
</reference>
<accession>A0A4U0TVN0</accession>
<dbReference type="GO" id="GO:0005758">
    <property type="term" value="C:mitochondrial intermembrane space"/>
    <property type="evidence" value="ECO:0007669"/>
    <property type="project" value="UniProtKB-SubCell"/>
</dbReference>
<feature type="region of interest" description="Disordered" evidence="5">
    <location>
        <begin position="1"/>
        <end position="21"/>
    </location>
</feature>
<dbReference type="EMBL" id="NAJL01000029">
    <property type="protein sequence ID" value="TKA26307.1"/>
    <property type="molecule type" value="Genomic_DNA"/>
</dbReference>